<organism evidence="1 2">
    <name type="scientific">Russula earlei</name>
    <dbReference type="NCBI Taxonomy" id="71964"/>
    <lineage>
        <taxon>Eukaryota</taxon>
        <taxon>Fungi</taxon>
        <taxon>Dikarya</taxon>
        <taxon>Basidiomycota</taxon>
        <taxon>Agaricomycotina</taxon>
        <taxon>Agaricomycetes</taxon>
        <taxon>Russulales</taxon>
        <taxon>Russulaceae</taxon>
        <taxon>Russula</taxon>
    </lineage>
</organism>
<dbReference type="Proteomes" id="UP001207468">
    <property type="component" value="Unassembled WGS sequence"/>
</dbReference>
<accession>A0ACC0UGQ9</accession>
<reference evidence="1" key="1">
    <citation type="submission" date="2021-03" db="EMBL/GenBank/DDBJ databases">
        <title>Evolutionary priming and transition to the ectomycorrhizal habit in an iconic lineage of mushroom-forming fungi: is preadaptation a requirement?</title>
        <authorList>
            <consortium name="DOE Joint Genome Institute"/>
            <person name="Looney B.P."/>
            <person name="Miyauchi S."/>
            <person name="Morin E."/>
            <person name="Drula E."/>
            <person name="Courty P.E."/>
            <person name="Chicoki N."/>
            <person name="Fauchery L."/>
            <person name="Kohler A."/>
            <person name="Kuo A."/>
            <person name="LaButti K."/>
            <person name="Pangilinan J."/>
            <person name="Lipzen A."/>
            <person name="Riley R."/>
            <person name="Andreopoulos W."/>
            <person name="He G."/>
            <person name="Johnson J."/>
            <person name="Barry K.W."/>
            <person name="Grigoriev I.V."/>
            <person name="Nagy L."/>
            <person name="Hibbett D."/>
            <person name="Henrissat B."/>
            <person name="Matheny P.B."/>
            <person name="Labbe J."/>
            <person name="Martin A.F."/>
        </authorList>
    </citation>
    <scope>NUCLEOTIDE SEQUENCE</scope>
    <source>
        <strain evidence="1">BPL698</strain>
    </source>
</reference>
<name>A0ACC0UGQ9_9AGAM</name>
<proteinExistence type="predicted"/>
<gene>
    <name evidence="1" type="ORF">F5148DRAFT_616569</name>
</gene>
<dbReference type="EMBL" id="JAGFNK010000046">
    <property type="protein sequence ID" value="KAI9510239.1"/>
    <property type="molecule type" value="Genomic_DNA"/>
</dbReference>
<protein>
    <submittedName>
        <fullName evidence="1">Uncharacterized protein</fullName>
    </submittedName>
</protein>
<sequence length="167" mass="18992">MLLSLWHLFCSPHRGAHSCEQDNMLTLSAPVIFASSTARTNTNGEAVHTRGTCTHQVICPLYLKVRMTFHPSSQISCLQDTVECYRRFTDVYPFASHRSQTLWTALKSMRIVLILREQDQTKVLGSRISVAPCDHPFVVDTQRVDAEYILFLCHILLAIHYVSVLLC</sequence>
<evidence type="ECO:0000313" key="1">
    <source>
        <dbReference type="EMBL" id="KAI9510239.1"/>
    </source>
</evidence>
<comment type="caution">
    <text evidence="1">The sequence shown here is derived from an EMBL/GenBank/DDBJ whole genome shotgun (WGS) entry which is preliminary data.</text>
</comment>
<evidence type="ECO:0000313" key="2">
    <source>
        <dbReference type="Proteomes" id="UP001207468"/>
    </source>
</evidence>
<keyword evidence="2" id="KW-1185">Reference proteome</keyword>